<organism evidence="1 2">
    <name type="scientific">Pseudoxanthomonas winnipegensis</name>
    <dbReference type="NCBI Taxonomy" id="2480810"/>
    <lineage>
        <taxon>Bacteria</taxon>
        <taxon>Pseudomonadati</taxon>
        <taxon>Pseudomonadota</taxon>
        <taxon>Gammaproteobacteria</taxon>
        <taxon>Lysobacterales</taxon>
        <taxon>Lysobacteraceae</taxon>
        <taxon>Pseudoxanthomonas</taxon>
    </lineage>
</organism>
<comment type="caution">
    <text evidence="1">The sequence shown here is derived from an EMBL/GenBank/DDBJ whole genome shotgun (WGS) entry which is preliminary data.</text>
</comment>
<gene>
    <name evidence="1" type="ORF">EA660_18240</name>
</gene>
<evidence type="ECO:0000313" key="1">
    <source>
        <dbReference type="EMBL" id="TAA20329.1"/>
    </source>
</evidence>
<evidence type="ECO:0000313" key="2">
    <source>
        <dbReference type="Proteomes" id="UP000292627"/>
    </source>
</evidence>
<reference evidence="1 2" key="1">
    <citation type="submission" date="2019-02" db="EMBL/GenBank/DDBJ databases">
        <title>WGS of Pseudoxanthomonas species novum from clinical isolates.</title>
        <authorList>
            <person name="Bernier A.-M."/>
            <person name="Bernard K."/>
            <person name="Vachon A."/>
        </authorList>
    </citation>
    <scope>NUCLEOTIDE SEQUENCE [LARGE SCALE GENOMIC DNA]</scope>
    <source>
        <strain evidence="1 2">NML171200</strain>
    </source>
</reference>
<protein>
    <submittedName>
        <fullName evidence="1">Uncharacterized protein</fullName>
    </submittedName>
</protein>
<dbReference type="AlphaFoldDB" id="A0A4V2HCJ3"/>
<accession>A0A4V2HCJ3</accession>
<dbReference type="EMBL" id="SHMC01000010">
    <property type="protein sequence ID" value="TAA20329.1"/>
    <property type="molecule type" value="Genomic_DNA"/>
</dbReference>
<sequence length="75" mass="8601">MSATDFSITKHSCKSPNIADMDHKAGSDTRELRPMVNRMCLTCGTHWYGDARHAVFEMPALIWDRWNDTAWGWTA</sequence>
<dbReference type="RefSeq" id="WP_130552896.1">
    <property type="nucleotide sequence ID" value="NZ_SHMC01000010.1"/>
</dbReference>
<proteinExistence type="predicted"/>
<name>A0A4V2HCJ3_9GAMM</name>
<dbReference type="Proteomes" id="UP000292627">
    <property type="component" value="Unassembled WGS sequence"/>
</dbReference>